<dbReference type="EMBL" id="CP076022">
    <property type="protein sequence ID" value="QWC11495.1"/>
    <property type="molecule type" value="Genomic_DNA"/>
</dbReference>
<dbReference type="KEGG" id="ajg:KKR91_08115"/>
<dbReference type="Pfam" id="PF00512">
    <property type="entry name" value="HisKA"/>
    <property type="match status" value="1"/>
</dbReference>
<dbReference type="InterPro" id="IPR036097">
    <property type="entry name" value="HisK_dim/P_sf"/>
</dbReference>
<evidence type="ECO:0000256" key="4">
    <source>
        <dbReference type="ARBA" id="ARBA00012438"/>
    </source>
</evidence>
<evidence type="ECO:0000256" key="9">
    <source>
        <dbReference type="ARBA" id="ARBA00023136"/>
    </source>
</evidence>
<dbReference type="CDD" id="cd00082">
    <property type="entry name" value="HisKA"/>
    <property type="match status" value="1"/>
</dbReference>
<dbReference type="InterPro" id="IPR035965">
    <property type="entry name" value="PAS-like_dom_sf"/>
</dbReference>
<dbReference type="SMART" id="SM00091">
    <property type="entry name" value="PAS"/>
    <property type="match status" value="2"/>
</dbReference>
<organism evidence="12 13">
    <name type="scientific">Arthrobacter jiangjiafuii</name>
    <dbReference type="NCBI Taxonomy" id="2817475"/>
    <lineage>
        <taxon>Bacteria</taxon>
        <taxon>Bacillati</taxon>
        <taxon>Actinomycetota</taxon>
        <taxon>Actinomycetes</taxon>
        <taxon>Micrococcales</taxon>
        <taxon>Micrococcaceae</taxon>
        <taxon>Arthrobacter</taxon>
    </lineage>
</organism>
<accession>A0A975R110</accession>
<dbReference type="SUPFAM" id="SSF55785">
    <property type="entry name" value="PYP-like sensor domain (PAS domain)"/>
    <property type="match status" value="1"/>
</dbReference>
<comment type="catalytic activity">
    <reaction evidence="1">
        <text>ATP + protein L-histidine = ADP + protein N-phospho-L-histidine.</text>
        <dbReference type="EC" id="2.7.13.3"/>
    </reaction>
</comment>
<keyword evidence="5" id="KW-0597">Phosphoprotein</keyword>
<comment type="cofactor">
    <cofactor evidence="2">
        <name>a divalent metal cation</name>
        <dbReference type="ChEBI" id="CHEBI:60240"/>
    </cofactor>
</comment>
<keyword evidence="13" id="KW-1185">Reference proteome</keyword>
<proteinExistence type="predicted"/>
<evidence type="ECO:0000256" key="3">
    <source>
        <dbReference type="ARBA" id="ARBA00004236"/>
    </source>
</evidence>
<dbReference type="FunFam" id="3.30.565.10:FF:000006">
    <property type="entry name" value="Sensor histidine kinase WalK"/>
    <property type="match status" value="1"/>
</dbReference>
<dbReference type="PANTHER" id="PTHR43711">
    <property type="entry name" value="TWO-COMPONENT HISTIDINE KINASE"/>
    <property type="match status" value="1"/>
</dbReference>
<dbReference type="InterPro" id="IPR000014">
    <property type="entry name" value="PAS"/>
</dbReference>
<dbReference type="GO" id="GO:0006355">
    <property type="term" value="P:regulation of DNA-templated transcription"/>
    <property type="evidence" value="ECO:0007669"/>
    <property type="project" value="InterPro"/>
</dbReference>
<gene>
    <name evidence="12" type="ORF">KKR91_08115</name>
</gene>
<reference evidence="12 13" key="1">
    <citation type="submission" date="2021-05" db="EMBL/GenBank/DDBJ databases">
        <title>Novel species in genus Arthrobacter.</title>
        <authorList>
            <person name="Zhang G."/>
        </authorList>
    </citation>
    <scope>NUCLEOTIDE SEQUENCE [LARGE SCALE GENOMIC DNA]</scope>
    <source>
        <strain evidence="13">zg-ZUI227</strain>
    </source>
</reference>
<dbReference type="FunFam" id="1.10.287.130:FF:000001">
    <property type="entry name" value="Two-component sensor histidine kinase"/>
    <property type="match status" value="1"/>
</dbReference>
<comment type="subcellular location">
    <subcellularLocation>
        <location evidence="3">Cell membrane</location>
    </subcellularLocation>
</comment>
<dbReference type="GO" id="GO:0005886">
    <property type="term" value="C:plasma membrane"/>
    <property type="evidence" value="ECO:0007669"/>
    <property type="project" value="UniProtKB-SubCell"/>
</dbReference>
<evidence type="ECO:0000256" key="2">
    <source>
        <dbReference type="ARBA" id="ARBA00001968"/>
    </source>
</evidence>
<evidence type="ECO:0000256" key="10">
    <source>
        <dbReference type="SAM" id="Coils"/>
    </source>
</evidence>
<dbReference type="InterPro" id="IPR013767">
    <property type="entry name" value="PAS_fold"/>
</dbReference>
<dbReference type="CDD" id="cd00075">
    <property type="entry name" value="HATPase"/>
    <property type="match status" value="1"/>
</dbReference>
<dbReference type="CDD" id="cd00130">
    <property type="entry name" value="PAS"/>
    <property type="match status" value="1"/>
</dbReference>
<dbReference type="PROSITE" id="PS50109">
    <property type="entry name" value="HIS_KIN"/>
    <property type="match status" value="1"/>
</dbReference>
<evidence type="ECO:0000256" key="1">
    <source>
        <dbReference type="ARBA" id="ARBA00000085"/>
    </source>
</evidence>
<keyword evidence="7" id="KW-0418">Kinase</keyword>
<dbReference type="InterPro" id="IPR005467">
    <property type="entry name" value="His_kinase_dom"/>
</dbReference>
<dbReference type="SUPFAM" id="SSF55874">
    <property type="entry name" value="ATPase domain of HSP90 chaperone/DNA topoisomerase II/histidine kinase"/>
    <property type="match status" value="1"/>
</dbReference>
<dbReference type="Pfam" id="PF00989">
    <property type="entry name" value="PAS"/>
    <property type="match status" value="1"/>
</dbReference>
<keyword evidence="6" id="KW-0808">Transferase</keyword>
<dbReference type="InterPro" id="IPR004358">
    <property type="entry name" value="Sig_transdc_His_kin-like_C"/>
</dbReference>
<dbReference type="Gene3D" id="1.10.287.130">
    <property type="match status" value="1"/>
</dbReference>
<sequence length="551" mass="58633">MANTQNEHPDTNADCSGTIRRAAAAASQNYERHFHAAACGYLILTTDGTILDVNQTLVSWTGQSRNALLGTSVVDLMPLADQVLFTSYAVPQLAVAGCFNEMAADLVSMEGGCIPVLLSGVRSEGGSENGEGGDDAVAVDRIAVFNASERRTFERELVAALRKAEAAEAARAAAEEELRDKQKALEDKDRVLQENLEESRKREALLETVLNAADVGLLVVDTHGDTVLTNTHLMSTWRRTAGNIPVGLNEQLVFRADRVTPAAGQDNPIPRAAAGETFSDQLLWFGIGENQMAVNVAARPIKASGVLSGSVIAFSDVTRLVRAVASQEEFVGNVSHELRTPLTSIMGYLDLVLEDERLHPQLVGALNVALHNSERLLTLVSDLLSVASGTKKMERRPVNLAEIIREGVLSIALRAELTGVDVTSEIPASLTADVDPHRLAQVIDNLLTNAVKYSPNGGTVAVRLWQDRQAVRLQVADTGIGMSEAEQAMVFTKFFRGARAVASAVPGVGLGLVITKSIVDAHGGQLSFVSSLGQGSVFTVSLPRTAQGSGS</sequence>
<evidence type="ECO:0000313" key="13">
    <source>
        <dbReference type="Proteomes" id="UP000676885"/>
    </source>
</evidence>
<evidence type="ECO:0000313" key="12">
    <source>
        <dbReference type="EMBL" id="QWC11495.1"/>
    </source>
</evidence>
<dbReference type="RefSeq" id="WP_210228517.1">
    <property type="nucleotide sequence ID" value="NZ_CP076022.1"/>
</dbReference>
<dbReference type="GO" id="GO:0005509">
    <property type="term" value="F:calcium ion binding"/>
    <property type="evidence" value="ECO:0007669"/>
    <property type="project" value="UniProtKB-ARBA"/>
</dbReference>
<dbReference type="SMART" id="SM00388">
    <property type="entry name" value="HisKA"/>
    <property type="match status" value="1"/>
</dbReference>
<dbReference type="EC" id="2.7.13.3" evidence="4"/>
<dbReference type="SMART" id="SM00387">
    <property type="entry name" value="HATPase_c"/>
    <property type="match status" value="1"/>
</dbReference>
<evidence type="ECO:0000256" key="6">
    <source>
        <dbReference type="ARBA" id="ARBA00022679"/>
    </source>
</evidence>
<evidence type="ECO:0000256" key="7">
    <source>
        <dbReference type="ARBA" id="ARBA00022777"/>
    </source>
</evidence>
<protein>
    <recommendedName>
        <fullName evidence="4">histidine kinase</fullName>
        <ecNumber evidence="4">2.7.13.3</ecNumber>
    </recommendedName>
</protein>
<dbReference type="PANTHER" id="PTHR43711:SF1">
    <property type="entry name" value="HISTIDINE KINASE 1"/>
    <property type="match status" value="1"/>
</dbReference>
<dbReference type="PRINTS" id="PR00344">
    <property type="entry name" value="BCTRLSENSOR"/>
</dbReference>
<dbReference type="Pfam" id="PF02518">
    <property type="entry name" value="HATPase_c"/>
    <property type="match status" value="1"/>
</dbReference>
<dbReference type="Proteomes" id="UP000676885">
    <property type="component" value="Chromosome"/>
</dbReference>
<keyword evidence="9" id="KW-0472">Membrane</keyword>
<name>A0A975R110_9MICC</name>
<evidence type="ECO:0000256" key="5">
    <source>
        <dbReference type="ARBA" id="ARBA00022553"/>
    </source>
</evidence>
<dbReference type="InterPro" id="IPR036890">
    <property type="entry name" value="HATPase_C_sf"/>
</dbReference>
<keyword evidence="10" id="KW-0175">Coiled coil</keyword>
<feature type="domain" description="Histidine kinase" evidence="11">
    <location>
        <begin position="333"/>
        <end position="546"/>
    </location>
</feature>
<dbReference type="InterPro" id="IPR003594">
    <property type="entry name" value="HATPase_dom"/>
</dbReference>
<dbReference type="Gene3D" id="3.30.565.10">
    <property type="entry name" value="Histidine kinase-like ATPase, C-terminal domain"/>
    <property type="match status" value="1"/>
</dbReference>
<dbReference type="GO" id="GO:0000155">
    <property type="term" value="F:phosphorelay sensor kinase activity"/>
    <property type="evidence" value="ECO:0007669"/>
    <property type="project" value="InterPro"/>
</dbReference>
<dbReference type="SUPFAM" id="SSF47384">
    <property type="entry name" value="Homodimeric domain of signal transducing histidine kinase"/>
    <property type="match status" value="1"/>
</dbReference>
<keyword evidence="8" id="KW-0902">Two-component regulatory system</keyword>
<feature type="coiled-coil region" evidence="10">
    <location>
        <begin position="150"/>
        <end position="202"/>
    </location>
</feature>
<evidence type="ECO:0000259" key="11">
    <source>
        <dbReference type="PROSITE" id="PS50109"/>
    </source>
</evidence>
<dbReference type="Gene3D" id="3.30.450.20">
    <property type="entry name" value="PAS domain"/>
    <property type="match status" value="2"/>
</dbReference>
<dbReference type="InterPro" id="IPR050736">
    <property type="entry name" value="Sensor_HK_Regulatory"/>
</dbReference>
<evidence type="ECO:0000256" key="8">
    <source>
        <dbReference type="ARBA" id="ARBA00023012"/>
    </source>
</evidence>
<dbReference type="InterPro" id="IPR003661">
    <property type="entry name" value="HisK_dim/P_dom"/>
</dbReference>
<dbReference type="AlphaFoldDB" id="A0A975R110"/>